<dbReference type="SUPFAM" id="SSF53756">
    <property type="entry name" value="UDP-Glycosyltransferase/glycogen phosphorylase"/>
    <property type="match status" value="1"/>
</dbReference>
<protein>
    <submittedName>
        <fullName evidence="3">Uncharacterized protein</fullName>
    </submittedName>
</protein>
<evidence type="ECO:0000256" key="2">
    <source>
        <dbReference type="SAM" id="MobiDB-lite"/>
    </source>
</evidence>
<keyword evidence="1" id="KW-0175">Coiled coil</keyword>
<dbReference type="Gene3D" id="3.40.50.2000">
    <property type="entry name" value="Glycogen Phosphorylase B"/>
    <property type="match status" value="2"/>
</dbReference>
<dbReference type="Proteomes" id="UP000198341">
    <property type="component" value="Chromosome 7"/>
</dbReference>
<dbReference type="EMBL" id="FO082272">
    <property type="protein sequence ID" value="CCO66361.1"/>
    <property type="molecule type" value="Genomic_DNA"/>
</dbReference>
<accession>K8FEL3</accession>
<dbReference type="PANTHER" id="PTHR48050">
    <property type="entry name" value="STEROL 3-BETA-GLUCOSYLTRANSFERASE"/>
    <property type="match status" value="1"/>
</dbReference>
<dbReference type="GeneID" id="19014976"/>
<gene>
    <name evidence="3" type="ORF">Bathy07g04870</name>
</gene>
<dbReference type="KEGG" id="bpg:Bathy07g04870"/>
<dbReference type="RefSeq" id="XP_007512273.1">
    <property type="nucleotide sequence ID" value="XM_007512211.1"/>
</dbReference>
<sequence>MFAAAATTPTTTPGLTKHDNGTKTSDYSDGYNFSEDIVTLDTKKGCFAKRTKVIVLSCVNGSSGDVLPILSLAKTLRAMEPSWTRICVIANEYFEETCREELSEEESVNAIDFHFVSKRELYEEVLSRKKKKTRSIVDYFLSTSMEHYRVLKSIINSDYESFVICAIPFDFAVKFLQEEFEEKNVTSTPTQTFEFISVLLTPALLLCSDVTHHPATGLLCTSRFHFRMNDFFVDGILRKAINKCRRKLIGLTGSVSGGIFKEYCLLNRIICLFPRWYHTHEIPDTYPLLSKTSRVTQTNFPSTTKSITWCKEEDISDPLKLGIEESIFARHPKTIIVVVSASGNPEISEKYFKCIIGAVSTSRTLMSKYSVICLTKFLERLPKKSNENIDNVFHIDYCPLPALLKHLRAQNDFNIVVINHATIGVSRTTLELGIPQILVPITFDQPDNARRLEALKVALTCPISQFSKNKCLRMLENIENNIDEFQRNCEALVSQRLLI</sequence>
<evidence type="ECO:0000313" key="3">
    <source>
        <dbReference type="EMBL" id="CCO66361.1"/>
    </source>
</evidence>
<dbReference type="PANTHER" id="PTHR48050:SF13">
    <property type="entry name" value="STEROL 3-BETA-GLUCOSYLTRANSFERASE UGT80A2"/>
    <property type="match status" value="1"/>
</dbReference>
<evidence type="ECO:0000313" key="4">
    <source>
        <dbReference type="Proteomes" id="UP000198341"/>
    </source>
</evidence>
<feature type="compositionally biased region" description="Low complexity" evidence="2">
    <location>
        <begin position="1"/>
        <end position="13"/>
    </location>
</feature>
<reference evidence="3 4" key="1">
    <citation type="submission" date="2011-10" db="EMBL/GenBank/DDBJ databases">
        <authorList>
            <person name="Genoscope - CEA"/>
        </authorList>
    </citation>
    <scope>NUCLEOTIDE SEQUENCE [LARGE SCALE GENOMIC DNA]</scope>
    <source>
        <strain evidence="3 4">RCC 1105</strain>
    </source>
</reference>
<dbReference type="AlphaFoldDB" id="K8FEL3"/>
<proteinExistence type="predicted"/>
<evidence type="ECO:0000256" key="1">
    <source>
        <dbReference type="SAM" id="Coils"/>
    </source>
</evidence>
<name>K8FEL3_9CHLO</name>
<dbReference type="OrthoDB" id="5835829at2759"/>
<feature type="region of interest" description="Disordered" evidence="2">
    <location>
        <begin position="1"/>
        <end position="21"/>
    </location>
</feature>
<organism evidence="3 4">
    <name type="scientific">Bathycoccus prasinos</name>
    <dbReference type="NCBI Taxonomy" id="41875"/>
    <lineage>
        <taxon>Eukaryota</taxon>
        <taxon>Viridiplantae</taxon>
        <taxon>Chlorophyta</taxon>
        <taxon>Mamiellophyceae</taxon>
        <taxon>Mamiellales</taxon>
        <taxon>Bathycoccaceae</taxon>
        <taxon>Bathycoccus</taxon>
    </lineage>
</organism>
<dbReference type="InterPro" id="IPR050426">
    <property type="entry name" value="Glycosyltransferase_28"/>
</dbReference>
<feature type="coiled-coil region" evidence="1">
    <location>
        <begin position="468"/>
        <end position="495"/>
    </location>
</feature>
<keyword evidence="4" id="KW-1185">Reference proteome</keyword>